<organism evidence="2">
    <name type="scientific">uncultured Actinomycetospora sp</name>
    <dbReference type="NCBI Taxonomy" id="1135996"/>
    <lineage>
        <taxon>Bacteria</taxon>
        <taxon>Bacillati</taxon>
        <taxon>Actinomycetota</taxon>
        <taxon>Actinomycetes</taxon>
        <taxon>Pseudonocardiales</taxon>
        <taxon>Pseudonocardiaceae</taxon>
        <taxon>Actinomycetospora</taxon>
        <taxon>environmental samples</taxon>
    </lineage>
</organism>
<proteinExistence type="predicted"/>
<feature type="compositionally biased region" description="Basic residues" evidence="1">
    <location>
        <begin position="1"/>
        <end position="10"/>
    </location>
</feature>
<dbReference type="EMBL" id="CADCTH010000320">
    <property type="protein sequence ID" value="CAA9261577.1"/>
    <property type="molecule type" value="Genomic_DNA"/>
</dbReference>
<sequence length="160" mass="17253">SVRTPTRRPRPSASSPCPCSSPGGGGPGPARRATGCASRRTSCPPTPRPRRRCGWARRWRPATTRCCSCWATARPPTPRGPRGPWTSAPRATTAPSPTPWPPGIPTCSRGSTQAWTTRCSSAAASRGRCSRARCPGRRRHAWSTRRRPSASRTTWRSGAP</sequence>
<feature type="compositionally biased region" description="Low complexity" evidence="1">
    <location>
        <begin position="11"/>
        <end position="21"/>
    </location>
</feature>
<feature type="region of interest" description="Disordered" evidence="1">
    <location>
        <begin position="1"/>
        <end position="52"/>
    </location>
</feature>
<feature type="compositionally biased region" description="Low complexity" evidence="1">
    <location>
        <begin position="29"/>
        <end position="43"/>
    </location>
</feature>
<feature type="compositionally biased region" description="Low complexity" evidence="1">
    <location>
        <begin position="82"/>
        <end position="95"/>
    </location>
</feature>
<protein>
    <submittedName>
        <fullName evidence="2">Uncharacterized protein</fullName>
    </submittedName>
</protein>
<dbReference type="AlphaFoldDB" id="A0A6J4IWY6"/>
<feature type="compositionally biased region" description="Low complexity" evidence="1">
    <location>
        <begin position="150"/>
        <end position="160"/>
    </location>
</feature>
<feature type="non-terminal residue" evidence="2">
    <location>
        <position position="160"/>
    </location>
</feature>
<feature type="compositionally biased region" description="Basic residues" evidence="1">
    <location>
        <begin position="133"/>
        <end position="149"/>
    </location>
</feature>
<feature type="region of interest" description="Disordered" evidence="1">
    <location>
        <begin position="133"/>
        <end position="160"/>
    </location>
</feature>
<evidence type="ECO:0000313" key="2">
    <source>
        <dbReference type="EMBL" id="CAA9261577.1"/>
    </source>
</evidence>
<gene>
    <name evidence="2" type="ORF">AVDCRST_MAG54-2506</name>
</gene>
<reference evidence="2" key="1">
    <citation type="submission" date="2020-02" db="EMBL/GenBank/DDBJ databases">
        <authorList>
            <person name="Meier V. D."/>
        </authorList>
    </citation>
    <scope>NUCLEOTIDE SEQUENCE</scope>
    <source>
        <strain evidence="2">AVDCRST_MAG54</strain>
    </source>
</reference>
<feature type="non-terminal residue" evidence="2">
    <location>
        <position position="1"/>
    </location>
</feature>
<feature type="region of interest" description="Disordered" evidence="1">
    <location>
        <begin position="70"/>
        <end position="111"/>
    </location>
</feature>
<name>A0A6J4IWY6_9PSEU</name>
<evidence type="ECO:0000256" key="1">
    <source>
        <dbReference type="SAM" id="MobiDB-lite"/>
    </source>
</evidence>
<accession>A0A6J4IWY6</accession>